<protein>
    <recommendedName>
        <fullName evidence="3">Stage III sporulation protein AB</fullName>
    </recommendedName>
</protein>
<dbReference type="AlphaFoldDB" id="Q0AZG9"/>
<evidence type="ECO:0008006" key="3">
    <source>
        <dbReference type="Google" id="ProtNLM"/>
    </source>
</evidence>
<organism evidence="1 2">
    <name type="scientific">Syntrophomonas wolfei subsp. wolfei (strain DSM 2245B / Goettingen)</name>
    <dbReference type="NCBI Taxonomy" id="335541"/>
    <lineage>
        <taxon>Bacteria</taxon>
        <taxon>Bacillati</taxon>
        <taxon>Bacillota</taxon>
        <taxon>Clostridia</taxon>
        <taxon>Eubacteriales</taxon>
        <taxon>Syntrophomonadaceae</taxon>
        <taxon>Syntrophomonas</taxon>
    </lineage>
</organism>
<name>Q0AZG9_SYNWW</name>
<dbReference type="HOGENOM" id="CLU_120887_1_2_9"/>
<dbReference type="Proteomes" id="UP000001968">
    <property type="component" value="Chromosome"/>
</dbReference>
<dbReference type="OrthoDB" id="1957909at2"/>
<keyword evidence="2" id="KW-1185">Reference proteome</keyword>
<dbReference type="Pfam" id="PF09548">
    <property type="entry name" value="Spore_III_AB"/>
    <property type="match status" value="1"/>
</dbReference>
<proteinExistence type="predicted"/>
<evidence type="ECO:0000313" key="2">
    <source>
        <dbReference type="Proteomes" id="UP000001968"/>
    </source>
</evidence>
<dbReference type="RefSeq" id="WP_011639990.1">
    <property type="nucleotide sequence ID" value="NC_008346.1"/>
</dbReference>
<evidence type="ECO:0000313" key="1">
    <source>
        <dbReference type="EMBL" id="ABI67885.1"/>
    </source>
</evidence>
<dbReference type="InterPro" id="IPR014198">
    <property type="entry name" value="Spore_III_AB"/>
</dbReference>
<accession>Q0AZG9</accession>
<dbReference type="STRING" id="335541.Swol_0551"/>
<dbReference type="KEGG" id="swo:Swol_0551"/>
<dbReference type="eggNOG" id="ENOG5030VCZ">
    <property type="taxonomic scope" value="Bacteria"/>
</dbReference>
<sequence length="174" mass="19009">MLGLKLMGAASIITGFGCWGLKAARRMDRRVEQLQELRLALGFLEKEISCIYSPLSQALAKTADFSRPPVSYLFAASSSLLQEKTGMTAAEAWNAGIEGLRLHSDLQEMEIGLMATASLQLGISDASQQKKLLTLLQEELALLEQKAMQQAEGGRKMWTYSGFILGAMVVLLLI</sequence>
<gene>
    <name evidence="1" type="ordered locus">Swol_0551</name>
</gene>
<dbReference type="PROSITE" id="PS51257">
    <property type="entry name" value="PROKAR_LIPOPROTEIN"/>
    <property type="match status" value="1"/>
</dbReference>
<dbReference type="PIRSF" id="PIRSF021435">
    <property type="entry name" value="SpoIIIAB"/>
    <property type="match status" value="1"/>
</dbReference>
<dbReference type="EMBL" id="CP000448">
    <property type="protein sequence ID" value="ABI67885.1"/>
    <property type="molecule type" value="Genomic_DNA"/>
</dbReference>
<reference evidence="2" key="1">
    <citation type="journal article" date="2010" name="Environ. Microbiol.">
        <title>The genome of Syntrophomonas wolfei: new insights into syntrophic metabolism and biohydrogen production.</title>
        <authorList>
            <person name="Sieber J.R."/>
            <person name="Sims D.R."/>
            <person name="Han C."/>
            <person name="Kim E."/>
            <person name="Lykidis A."/>
            <person name="Lapidus A.L."/>
            <person name="McDonnald E."/>
            <person name="Rohlin L."/>
            <person name="Culley D.E."/>
            <person name="Gunsalus R."/>
            <person name="McInerney M.J."/>
        </authorList>
    </citation>
    <scope>NUCLEOTIDE SEQUENCE [LARGE SCALE GENOMIC DNA]</scope>
    <source>
        <strain evidence="2">DSM 2245B / Goettingen</strain>
    </source>
</reference>